<dbReference type="AlphaFoldDB" id="A0A1P8KJA7"/>
<proteinExistence type="inferred from homology"/>
<dbReference type="SMART" id="SM00283">
    <property type="entry name" value="MA"/>
    <property type="match status" value="1"/>
</dbReference>
<dbReference type="GO" id="GO:0004888">
    <property type="term" value="F:transmembrane signaling receptor activity"/>
    <property type="evidence" value="ECO:0007669"/>
    <property type="project" value="TreeGrafter"/>
</dbReference>
<feature type="coiled-coil region" evidence="4">
    <location>
        <begin position="233"/>
        <end position="260"/>
    </location>
</feature>
<keyword evidence="3" id="KW-0807">Transducer</keyword>
<organism evidence="7 8">
    <name type="scientific">Poseidonibacter parvus</name>
    <dbReference type="NCBI Taxonomy" id="1850254"/>
    <lineage>
        <taxon>Bacteria</taxon>
        <taxon>Pseudomonadati</taxon>
        <taxon>Campylobacterota</taxon>
        <taxon>Epsilonproteobacteria</taxon>
        <taxon>Campylobacterales</taxon>
        <taxon>Arcobacteraceae</taxon>
        <taxon>Poseidonibacter</taxon>
    </lineage>
</organism>
<evidence type="ECO:0000256" key="5">
    <source>
        <dbReference type="SAM" id="Phobius"/>
    </source>
</evidence>
<keyword evidence="4" id="KW-0175">Coiled coil</keyword>
<evidence type="ECO:0000256" key="3">
    <source>
        <dbReference type="PROSITE-ProRule" id="PRU00284"/>
    </source>
</evidence>
<sequence>MVKNISTKKRLILNLVLTQIGFAIISIVAILSHSKIIAIVTVNIIFAIIITYFTISSMNRIIGGIDRLKKYIDDLMEFAFFRTNRIKKAEYIKNDEIGAILHELNQYVDKFDSMRKKDMHVLGEVVIALNKVSQGIYTSRIHADSQNFMISTLKRIVNTTLLTTDKNMEELVAIMDKYANQDYRDQMEINPILKGKMLITMQQINKLGQELNDNAKLNLKNGTKLESNSISMHKSVENLSVRANEQAASLEETAAAIEEITSITKNNNENAMKMAELSKTVKSSVEQGERLAKQTTSSMDEINQKVQSINEAISVIDQIAFQTNILSLNAAVEAATAGEAGKGFAVVAGEVRNLATRSTQAAKEIKDLVENASFKTSEGKKISDEMSEGYSNLNELISQTITIIDDVSTASNEQLTGIEQINDAVSVLDKVTQENANEANSVAVFADETLSMAQVLVQDAKNKKVN</sequence>
<dbReference type="CDD" id="cd11386">
    <property type="entry name" value="MCP_signal"/>
    <property type="match status" value="1"/>
</dbReference>
<dbReference type="EMBL" id="CP019070">
    <property type="protein sequence ID" value="APW64639.1"/>
    <property type="molecule type" value="Genomic_DNA"/>
</dbReference>
<accession>A0A1P8KJA7</accession>
<keyword evidence="8" id="KW-1185">Reference proteome</keyword>
<feature type="domain" description="Methyl-accepting transducer" evidence="6">
    <location>
        <begin position="221"/>
        <end position="443"/>
    </location>
</feature>
<evidence type="ECO:0000256" key="4">
    <source>
        <dbReference type="SAM" id="Coils"/>
    </source>
</evidence>
<dbReference type="SUPFAM" id="SSF58104">
    <property type="entry name" value="Methyl-accepting chemotaxis protein (MCP) signaling domain"/>
    <property type="match status" value="1"/>
</dbReference>
<reference evidence="7 8" key="1">
    <citation type="submission" date="2017-01" db="EMBL/GenBank/DDBJ databases">
        <title>Genome sequencing of Arcobacter sp. LPB0137.</title>
        <authorList>
            <person name="Lee G.-W."/>
            <person name="Yi H."/>
        </authorList>
    </citation>
    <scope>NUCLEOTIDE SEQUENCE [LARGE SCALE GENOMIC DNA]</scope>
    <source>
        <strain evidence="7 8">LPB0137</strain>
    </source>
</reference>
<protein>
    <submittedName>
        <fullName evidence="7">Chemotaxis protein</fullName>
    </submittedName>
</protein>
<dbReference type="Gene3D" id="1.20.120.1530">
    <property type="match status" value="1"/>
</dbReference>
<keyword evidence="5" id="KW-1133">Transmembrane helix</keyword>
<feature type="transmembrane region" description="Helical" evidence="5">
    <location>
        <begin position="12"/>
        <end position="30"/>
    </location>
</feature>
<dbReference type="KEGG" id="alp:LPB137_01675"/>
<keyword evidence="5" id="KW-0812">Transmembrane</keyword>
<dbReference type="GO" id="GO:0005886">
    <property type="term" value="C:plasma membrane"/>
    <property type="evidence" value="ECO:0007669"/>
    <property type="project" value="TreeGrafter"/>
</dbReference>
<dbReference type="PANTHER" id="PTHR43531">
    <property type="entry name" value="PROTEIN ICFG"/>
    <property type="match status" value="1"/>
</dbReference>
<dbReference type="InterPro" id="IPR051310">
    <property type="entry name" value="MCP_chemotaxis"/>
</dbReference>
<evidence type="ECO:0000313" key="7">
    <source>
        <dbReference type="EMBL" id="APW64639.1"/>
    </source>
</evidence>
<dbReference type="Pfam" id="PF00015">
    <property type="entry name" value="MCPsignal"/>
    <property type="match status" value="1"/>
</dbReference>
<evidence type="ECO:0000256" key="1">
    <source>
        <dbReference type="ARBA" id="ARBA00022500"/>
    </source>
</evidence>
<dbReference type="Proteomes" id="UP000186074">
    <property type="component" value="Chromosome"/>
</dbReference>
<dbReference type="GO" id="GO:0007165">
    <property type="term" value="P:signal transduction"/>
    <property type="evidence" value="ECO:0007669"/>
    <property type="project" value="UniProtKB-KW"/>
</dbReference>
<keyword evidence="1" id="KW-0145">Chemotaxis</keyword>
<dbReference type="PANTHER" id="PTHR43531:SF11">
    <property type="entry name" value="METHYL-ACCEPTING CHEMOTAXIS PROTEIN 3"/>
    <property type="match status" value="1"/>
</dbReference>
<dbReference type="GO" id="GO:0006935">
    <property type="term" value="P:chemotaxis"/>
    <property type="evidence" value="ECO:0007669"/>
    <property type="project" value="UniProtKB-KW"/>
</dbReference>
<keyword evidence="5" id="KW-0472">Membrane</keyword>
<dbReference type="OrthoDB" id="5365250at2"/>
<feature type="transmembrane region" description="Helical" evidence="5">
    <location>
        <begin position="36"/>
        <end position="55"/>
    </location>
</feature>
<gene>
    <name evidence="7" type="ORF">LPB137_01675</name>
</gene>
<dbReference type="Gene3D" id="1.10.287.950">
    <property type="entry name" value="Methyl-accepting chemotaxis protein"/>
    <property type="match status" value="1"/>
</dbReference>
<dbReference type="InterPro" id="IPR004089">
    <property type="entry name" value="MCPsignal_dom"/>
</dbReference>
<dbReference type="PROSITE" id="PS50111">
    <property type="entry name" value="CHEMOTAXIS_TRANSDUC_2"/>
    <property type="match status" value="1"/>
</dbReference>
<evidence type="ECO:0000313" key="8">
    <source>
        <dbReference type="Proteomes" id="UP000186074"/>
    </source>
</evidence>
<evidence type="ECO:0000259" key="6">
    <source>
        <dbReference type="PROSITE" id="PS50111"/>
    </source>
</evidence>
<name>A0A1P8KJA7_9BACT</name>
<comment type="similarity">
    <text evidence="2">Belongs to the methyl-accepting chemotaxis (MCP) protein family.</text>
</comment>
<evidence type="ECO:0000256" key="2">
    <source>
        <dbReference type="ARBA" id="ARBA00029447"/>
    </source>
</evidence>
<dbReference type="STRING" id="1850254.LPB137_01675"/>